<feature type="chain" id="PRO_5021924823" evidence="1">
    <location>
        <begin position="25"/>
        <end position="150"/>
    </location>
</feature>
<dbReference type="Proteomes" id="UP000317624">
    <property type="component" value="Unassembled WGS sequence"/>
</dbReference>
<dbReference type="RefSeq" id="WP_144847932.1">
    <property type="nucleotide sequence ID" value="NZ_VMRJ01000003.1"/>
</dbReference>
<comment type="caution">
    <text evidence="2">The sequence shown here is derived from an EMBL/GenBank/DDBJ whole genome shotgun (WGS) entry which is preliminary data.</text>
</comment>
<dbReference type="OrthoDB" id="958471at2"/>
<evidence type="ECO:0000256" key="1">
    <source>
        <dbReference type="SAM" id="SignalP"/>
    </source>
</evidence>
<organism evidence="2 3">
    <name type="scientific">Hymenobacter setariae</name>
    <dbReference type="NCBI Taxonomy" id="2594794"/>
    <lineage>
        <taxon>Bacteria</taxon>
        <taxon>Pseudomonadati</taxon>
        <taxon>Bacteroidota</taxon>
        <taxon>Cytophagia</taxon>
        <taxon>Cytophagales</taxon>
        <taxon>Hymenobacteraceae</taxon>
        <taxon>Hymenobacter</taxon>
    </lineage>
</organism>
<name>A0A558BUP0_9BACT</name>
<proteinExistence type="predicted"/>
<protein>
    <submittedName>
        <fullName evidence="2">Uncharacterized protein</fullName>
    </submittedName>
</protein>
<evidence type="ECO:0000313" key="3">
    <source>
        <dbReference type="Proteomes" id="UP000317624"/>
    </source>
</evidence>
<evidence type="ECO:0000313" key="2">
    <source>
        <dbReference type="EMBL" id="TVT40230.1"/>
    </source>
</evidence>
<dbReference type="AlphaFoldDB" id="A0A558BUP0"/>
<gene>
    <name evidence="2" type="ORF">FNT36_12130</name>
</gene>
<sequence>MPLQAFASTLGLALGALAICPAHAQNRVANYGFGQPGTASYEHFSFWTNNGRRTDVQYAYGKDRQDTQLRYAGLGRLNGQRCFKVQFPNRRTLYLVPNGNTLRVSTASGGTPKTFAWEYEGPVNGVGTNCSVCVADATAAMQLLRKHYLR</sequence>
<feature type="signal peptide" evidence="1">
    <location>
        <begin position="1"/>
        <end position="24"/>
    </location>
</feature>
<accession>A0A558BUP0</accession>
<reference evidence="2 3" key="1">
    <citation type="submission" date="2019-07" db="EMBL/GenBank/DDBJ databases">
        <title>Hymenobacter sp. straun FUR1 Genome sequencing and assembly.</title>
        <authorList>
            <person name="Chhetri G."/>
        </authorList>
    </citation>
    <scope>NUCLEOTIDE SEQUENCE [LARGE SCALE GENOMIC DNA]</scope>
    <source>
        <strain evidence="2 3">Fur1</strain>
    </source>
</reference>
<dbReference type="EMBL" id="VMRJ01000003">
    <property type="protein sequence ID" value="TVT40230.1"/>
    <property type="molecule type" value="Genomic_DNA"/>
</dbReference>
<keyword evidence="1" id="KW-0732">Signal</keyword>
<keyword evidence="3" id="KW-1185">Reference proteome</keyword>